<reference evidence="1" key="1">
    <citation type="journal article" date="2020" name="Stud. Mycol.">
        <title>101 Dothideomycetes genomes: a test case for predicting lifestyles and emergence of pathogens.</title>
        <authorList>
            <person name="Haridas S."/>
            <person name="Albert R."/>
            <person name="Binder M."/>
            <person name="Bloem J."/>
            <person name="Labutti K."/>
            <person name="Salamov A."/>
            <person name="Andreopoulos B."/>
            <person name="Baker S."/>
            <person name="Barry K."/>
            <person name="Bills G."/>
            <person name="Bluhm B."/>
            <person name="Cannon C."/>
            <person name="Castanera R."/>
            <person name="Culley D."/>
            <person name="Daum C."/>
            <person name="Ezra D."/>
            <person name="Gonzalez J."/>
            <person name="Henrissat B."/>
            <person name="Kuo A."/>
            <person name="Liang C."/>
            <person name="Lipzen A."/>
            <person name="Lutzoni F."/>
            <person name="Magnuson J."/>
            <person name="Mondo S."/>
            <person name="Nolan M."/>
            <person name="Ohm R."/>
            <person name="Pangilinan J."/>
            <person name="Park H.-J."/>
            <person name="Ramirez L."/>
            <person name="Alfaro M."/>
            <person name="Sun H."/>
            <person name="Tritt A."/>
            <person name="Yoshinaga Y."/>
            <person name="Zwiers L.-H."/>
            <person name="Turgeon B."/>
            <person name="Goodwin S."/>
            <person name="Spatafora J."/>
            <person name="Crous P."/>
            <person name="Grigoriev I."/>
        </authorList>
    </citation>
    <scope>NUCLEOTIDE SEQUENCE</scope>
    <source>
        <strain evidence="1">CBS 113389</strain>
    </source>
</reference>
<proteinExistence type="predicted"/>
<dbReference type="EMBL" id="MU001635">
    <property type="protein sequence ID" value="KAF2482858.1"/>
    <property type="molecule type" value="Genomic_DNA"/>
</dbReference>
<dbReference type="GeneID" id="54474446"/>
<sequence length="89" mass="9683">MSRTTQIGVISSLPATVAARSTLYLQGRRGADPPVRVLRIVFRNSCEFRLRLARNCRGECGACVGERRGAVPAGATRRNAHRALGSLYI</sequence>
<protein>
    <submittedName>
        <fullName evidence="1">Uncharacterized protein</fullName>
    </submittedName>
</protein>
<gene>
    <name evidence="1" type="ORF">BDY17DRAFT_296349</name>
</gene>
<organism evidence="1 2">
    <name type="scientific">Neohortaea acidophila</name>
    <dbReference type="NCBI Taxonomy" id="245834"/>
    <lineage>
        <taxon>Eukaryota</taxon>
        <taxon>Fungi</taxon>
        <taxon>Dikarya</taxon>
        <taxon>Ascomycota</taxon>
        <taxon>Pezizomycotina</taxon>
        <taxon>Dothideomycetes</taxon>
        <taxon>Dothideomycetidae</taxon>
        <taxon>Mycosphaerellales</taxon>
        <taxon>Teratosphaeriaceae</taxon>
        <taxon>Neohortaea</taxon>
    </lineage>
</organism>
<name>A0A6A6PRV1_9PEZI</name>
<dbReference type="AlphaFoldDB" id="A0A6A6PRV1"/>
<evidence type="ECO:0000313" key="1">
    <source>
        <dbReference type="EMBL" id="KAF2482858.1"/>
    </source>
</evidence>
<keyword evidence="2" id="KW-1185">Reference proteome</keyword>
<dbReference type="Proteomes" id="UP000799767">
    <property type="component" value="Unassembled WGS sequence"/>
</dbReference>
<dbReference type="RefSeq" id="XP_033589428.1">
    <property type="nucleotide sequence ID" value="XM_033733444.1"/>
</dbReference>
<accession>A0A6A6PRV1</accession>
<evidence type="ECO:0000313" key="2">
    <source>
        <dbReference type="Proteomes" id="UP000799767"/>
    </source>
</evidence>